<dbReference type="EMBL" id="CAEZUS010000045">
    <property type="protein sequence ID" value="CAB4606127.1"/>
    <property type="molecule type" value="Genomic_DNA"/>
</dbReference>
<dbReference type="CDD" id="cd11332">
    <property type="entry name" value="AmyAc_OligoGlu_TS"/>
    <property type="match status" value="1"/>
</dbReference>
<proteinExistence type="predicted"/>
<dbReference type="GO" id="GO:0004574">
    <property type="term" value="F:oligo-1,6-glucosidase activity"/>
    <property type="evidence" value="ECO:0007669"/>
    <property type="project" value="TreeGrafter"/>
</dbReference>
<dbReference type="InterPro" id="IPR017853">
    <property type="entry name" value="GH"/>
</dbReference>
<dbReference type="GO" id="GO:0005987">
    <property type="term" value="P:sucrose catabolic process"/>
    <property type="evidence" value="ECO:0007669"/>
    <property type="project" value="TreeGrafter"/>
</dbReference>
<reference evidence="2" key="1">
    <citation type="submission" date="2020-05" db="EMBL/GenBank/DDBJ databases">
        <authorList>
            <person name="Chiriac C."/>
            <person name="Salcher M."/>
            <person name="Ghai R."/>
            <person name="Kavagutti S V."/>
        </authorList>
    </citation>
    <scope>NUCLEOTIDE SEQUENCE</scope>
</reference>
<dbReference type="GO" id="GO:0033934">
    <property type="term" value="F:glucan 1,4-alpha-maltotriohydrolase activity"/>
    <property type="evidence" value="ECO:0007669"/>
    <property type="project" value="TreeGrafter"/>
</dbReference>
<protein>
    <submittedName>
        <fullName evidence="2">Unannotated protein</fullName>
    </submittedName>
</protein>
<dbReference type="Gene3D" id="3.90.400.10">
    <property type="entry name" value="Oligo-1,6-glucosidase, Domain 2"/>
    <property type="match status" value="1"/>
</dbReference>
<evidence type="ECO:0000259" key="1">
    <source>
        <dbReference type="SMART" id="SM00642"/>
    </source>
</evidence>
<dbReference type="PANTHER" id="PTHR10357">
    <property type="entry name" value="ALPHA-AMYLASE FAMILY MEMBER"/>
    <property type="match status" value="1"/>
</dbReference>
<organism evidence="2">
    <name type="scientific">freshwater metagenome</name>
    <dbReference type="NCBI Taxonomy" id="449393"/>
    <lineage>
        <taxon>unclassified sequences</taxon>
        <taxon>metagenomes</taxon>
        <taxon>ecological metagenomes</taxon>
    </lineage>
</organism>
<name>A0A6J6GXN0_9ZZZZ</name>
<gene>
    <name evidence="2" type="ORF">UFOPK1852_00411</name>
</gene>
<dbReference type="GO" id="GO:0004575">
    <property type="term" value="F:sucrose alpha-glucosidase activity"/>
    <property type="evidence" value="ECO:0007669"/>
    <property type="project" value="TreeGrafter"/>
</dbReference>
<dbReference type="Pfam" id="PF00128">
    <property type="entry name" value="Alpha-amylase"/>
    <property type="match status" value="1"/>
</dbReference>
<dbReference type="InterPro" id="IPR045857">
    <property type="entry name" value="O16G_dom_2"/>
</dbReference>
<dbReference type="SUPFAM" id="SSF51445">
    <property type="entry name" value="(Trans)glycosidases"/>
    <property type="match status" value="1"/>
</dbReference>
<dbReference type="GO" id="GO:0004556">
    <property type="term" value="F:alpha-amylase activity"/>
    <property type="evidence" value="ECO:0007669"/>
    <property type="project" value="TreeGrafter"/>
</dbReference>
<dbReference type="AlphaFoldDB" id="A0A6J6GXN0"/>
<dbReference type="InterPro" id="IPR006047">
    <property type="entry name" value="GH13_cat_dom"/>
</dbReference>
<dbReference type="PANTHER" id="PTHR10357:SF179">
    <property type="entry name" value="NEUTRAL AND BASIC AMINO ACID TRANSPORT PROTEIN RBAT"/>
    <property type="match status" value="1"/>
</dbReference>
<dbReference type="SMART" id="SM00642">
    <property type="entry name" value="Aamy"/>
    <property type="match status" value="1"/>
</dbReference>
<dbReference type="Gene3D" id="3.20.20.80">
    <property type="entry name" value="Glycosidases"/>
    <property type="match status" value="1"/>
</dbReference>
<sequence>MSDYKFIAGDKKWWRQAVVYQIYPRSFADLNGDGIGDLAGMIDRVPYLKSLSIDAVWLSPFYPSELADGGYDVADYRNVDPRIGTLEEFDKLIEELHKVEIRVFVDIVPNHSSDQHEWFQAALKAGRGSPERDRYIFHDGLGENGDIRPSELVSHFGPTGWTRVTEPDGTPGQWYLHLFAPEQPDFNWDNQEVRDDFIKTLRFWSDRGVDGFRIDVAHALTKDFSDGLPARNTMDIDPKKPDGSDPLFDRDEVHEIYREWRKVFNEYDPPRVAVAEASAPAHRLGAYASEETLGQAFNFDLLHADWNTKRFKHLISNSMKRAIKSGSSNTWVLSNHDVVRHPTRYGLPDKTDLVKWYISEGKSAPLDQKQGIDRARASTMLILALPGSTYLYQGEEIGLFEVADTPREAMQDPQWFRNPGKARSRDGCRIPLPWTRSGSSFGFGPGGSHLPQPANFGLFSVEANEADANSVLNLYRAAIAMRKGLQCAEEIKFIFNWNRSVLHFARPNGWQSFTNFGKSPVKLPNGKVLLSSQPLVGNQVPGETTVWLQA</sequence>
<feature type="domain" description="Glycosyl hydrolase family 13 catalytic" evidence="1">
    <location>
        <begin position="21"/>
        <end position="429"/>
    </location>
</feature>
<dbReference type="GO" id="GO:0000025">
    <property type="term" value="P:maltose catabolic process"/>
    <property type="evidence" value="ECO:0007669"/>
    <property type="project" value="TreeGrafter"/>
</dbReference>
<evidence type="ECO:0000313" key="2">
    <source>
        <dbReference type="EMBL" id="CAB4606127.1"/>
    </source>
</evidence>
<accession>A0A6J6GXN0</accession>